<dbReference type="PANTHER" id="PTHR43669">
    <property type="entry name" value="5-KETO-D-GLUCONATE 5-REDUCTASE"/>
    <property type="match status" value="1"/>
</dbReference>
<dbReference type="Pfam" id="PF00106">
    <property type="entry name" value="adh_short"/>
    <property type="match status" value="1"/>
</dbReference>
<dbReference type="AlphaFoldDB" id="A0A382CVZ6"/>
<feature type="non-terminal residue" evidence="3">
    <location>
        <position position="114"/>
    </location>
</feature>
<dbReference type="SUPFAM" id="SSF51735">
    <property type="entry name" value="NAD(P)-binding Rossmann-fold domains"/>
    <property type="match status" value="1"/>
</dbReference>
<gene>
    <name evidence="3" type="ORF">METZ01_LOCUS182565</name>
</gene>
<evidence type="ECO:0000256" key="1">
    <source>
        <dbReference type="ARBA" id="ARBA00006484"/>
    </source>
</evidence>
<dbReference type="GO" id="GO:0016491">
    <property type="term" value="F:oxidoreductase activity"/>
    <property type="evidence" value="ECO:0007669"/>
    <property type="project" value="UniProtKB-KW"/>
</dbReference>
<dbReference type="EMBL" id="UINC01036163">
    <property type="protein sequence ID" value="SVB29711.1"/>
    <property type="molecule type" value="Genomic_DNA"/>
</dbReference>
<sequence>MTMLDQKAGLVTGGGGGIGRAICQALAREGASVMVSDINAETGAETAKMINDAGGRAVFAQADVSKEAEVKVMVDCTVSELGGLDIACNCAALSQGAGPIHQFDQVTWDDTIDK</sequence>
<organism evidence="3">
    <name type="scientific">marine metagenome</name>
    <dbReference type="NCBI Taxonomy" id="408172"/>
    <lineage>
        <taxon>unclassified sequences</taxon>
        <taxon>metagenomes</taxon>
        <taxon>ecological metagenomes</taxon>
    </lineage>
</organism>
<evidence type="ECO:0000256" key="2">
    <source>
        <dbReference type="ARBA" id="ARBA00023002"/>
    </source>
</evidence>
<reference evidence="3" key="1">
    <citation type="submission" date="2018-05" db="EMBL/GenBank/DDBJ databases">
        <authorList>
            <person name="Lanie J.A."/>
            <person name="Ng W.-L."/>
            <person name="Kazmierczak K.M."/>
            <person name="Andrzejewski T.M."/>
            <person name="Davidsen T.M."/>
            <person name="Wayne K.J."/>
            <person name="Tettelin H."/>
            <person name="Glass J.I."/>
            <person name="Rusch D."/>
            <person name="Podicherti R."/>
            <person name="Tsui H.-C.T."/>
            <person name="Winkler M.E."/>
        </authorList>
    </citation>
    <scope>NUCLEOTIDE SEQUENCE</scope>
</reference>
<protein>
    <recommendedName>
        <fullName evidence="4">SDR family NAD(P)-dependent oxidoreductase</fullName>
    </recommendedName>
</protein>
<evidence type="ECO:0000313" key="3">
    <source>
        <dbReference type="EMBL" id="SVB29711.1"/>
    </source>
</evidence>
<name>A0A382CVZ6_9ZZZZ</name>
<dbReference type="InterPro" id="IPR002347">
    <property type="entry name" value="SDR_fam"/>
</dbReference>
<dbReference type="PANTHER" id="PTHR43669:SF8">
    <property type="entry name" value="SHORT-CHAIN TYPE DEHYDROGENASE_REDUCTASE-RELATED"/>
    <property type="match status" value="1"/>
</dbReference>
<dbReference type="InterPro" id="IPR036291">
    <property type="entry name" value="NAD(P)-bd_dom_sf"/>
</dbReference>
<evidence type="ECO:0008006" key="4">
    <source>
        <dbReference type="Google" id="ProtNLM"/>
    </source>
</evidence>
<comment type="similarity">
    <text evidence="1">Belongs to the short-chain dehydrogenases/reductases (SDR) family.</text>
</comment>
<accession>A0A382CVZ6</accession>
<keyword evidence="2" id="KW-0560">Oxidoreductase</keyword>
<proteinExistence type="inferred from homology"/>
<dbReference type="Gene3D" id="3.40.50.720">
    <property type="entry name" value="NAD(P)-binding Rossmann-like Domain"/>
    <property type="match status" value="1"/>
</dbReference>
<dbReference type="PRINTS" id="PR00081">
    <property type="entry name" value="GDHRDH"/>
</dbReference>